<organism evidence="1">
    <name type="scientific">Arundo donax</name>
    <name type="common">Giant reed</name>
    <name type="synonym">Donax arundinaceus</name>
    <dbReference type="NCBI Taxonomy" id="35708"/>
    <lineage>
        <taxon>Eukaryota</taxon>
        <taxon>Viridiplantae</taxon>
        <taxon>Streptophyta</taxon>
        <taxon>Embryophyta</taxon>
        <taxon>Tracheophyta</taxon>
        <taxon>Spermatophyta</taxon>
        <taxon>Magnoliopsida</taxon>
        <taxon>Liliopsida</taxon>
        <taxon>Poales</taxon>
        <taxon>Poaceae</taxon>
        <taxon>PACMAD clade</taxon>
        <taxon>Arundinoideae</taxon>
        <taxon>Arundineae</taxon>
        <taxon>Arundo</taxon>
    </lineage>
</organism>
<reference evidence="1" key="1">
    <citation type="submission" date="2014-09" db="EMBL/GenBank/DDBJ databases">
        <authorList>
            <person name="Magalhaes I.L.F."/>
            <person name="Oliveira U."/>
            <person name="Santos F.R."/>
            <person name="Vidigal T.H.D.A."/>
            <person name="Brescovit A.D."/>
            <person name="Santos A.J."/>
        </authorList>
    </citation>
    <scope>NUCLEOTIDE SEQUENCE</scope>
    <source>
        <tissue evidence="1">Shoot tissue taken approximately 20 cm above the soil surface</tissue>
    </source>
</reference>
<dbReference type="AlphaFoldDB" id="A0A0A9F431"/>
<dbReference type="EMBL" id="GBRH01192990">
    <property type="protein sequence ID" value="JAE04906.1"/>
    <property type="molecule type" value="Transcribed_RNA"/>
</dbReference>
<name>A0A0A9F431_ARUDO</name>
<sequence length="71" mass="8179">MSSFHFKILLAPGGRYRKVSPTNIEYTVVSCSFDNISILMHQCMAPVFHLTDKRGLKIKQPFYVSLAKLFR</sequence>
<evidence type="ECO:0000313" key="1">
    <source>
        <dbReference type="EMBL" id="JAE04906.1"/>
    </source>
</evidence>
<protein>
    <submittedName>
        <fullName evidence="1">Uncharacterized protein</fullName>
    </submittedName>
</protein>
<accession>A0A0A9F431</accession>
<reference evidence="1" key="2">
    <citation type="journal article" date="2015" name="Data Brief">
        <title>Shoot transcriptome of the giant reed, Arundo donax.</title>
        <authorList>
            <person name="Barrero R.A."/>
            <person name="Guerrero F.D."/>
            <person name="Moolhuijzen P."/>
            <person name="Goolsby J.A."/>
            <person name="Tidwell J."/>
            <person name="Bellgard S.E."/>
            <person name="Bellgard M.I."/>
        </authorList>
    </citation>
    <scope>NUCLEOTIDE SEQUENCE</scope>
    <source>
        <tissue evidence="1">Shoot tissue taken approximately 20 cm above the soil surface</tissue>
    </source>
</reference>
<proteinExistence type="predicted"/>